<accession>A0A445CCL5</accession>
<protein>
    <submittedName>
        <fullName evidence="6">Uncharacterized protein</fullName>
    </submittedName>
</protein>
<evidence type="ECO:0000256" key="3">
    <source>
        <dbReference type="ARBA" id="ARBA00023136"/>
    </source>
</evidence>
<dbReference type="SUPFAM" id="SSF47819">
    <property type="entry name" value="HRDC-like"/>
    <property type="match status" value="1"/>
</dbReference>
<dbReference type="InterPro" id="IPR044876">
    <property type="entry name" value="HRDC_dom_sf"/>
</dbReference>
<keyword evidence="2 5" id="KW-1133">Transmembrane helix</keyword>
<dbReference type="EMBL" id="SDMP01000007">
    <property type="protein sequence ID" value="RYR48692.1"/>
    <property type="molecule type" value="Genomic_DNA"/>
</dbReference>
<dbReference type="Proteomes" id="UP000289738">
    <property type="component" value="Chromosome A07"/>
</dbReference>
<dbReference type="GO" id="GO:0016020">
    <property type="term" value="C:membrane"/>
    <property type="evidence" value="ECO:0007669"/>
    <property type="project" value="InterPro"/>
</dbReference>
<comment type="caution">
    <text evidence="6">The sequence shown here is derived from an EMBL/GenBank/DDBJ whole genome shotgun (WGS) entry which is preliminary data.</text>
</comment>
<proteinExistence type="predicted"/>
<keyword evidence="7" id="KW-1185">Reference proteome</keyword>
<evidence type="ECO:0000256" key="5">
    <source>
        <dbReference type="SAM" id="Phobius"/>
    </source>
</evidence>
<evidence type="ECO:0000256" key="1">
    <source>
        <dbReference type="ARBA" id="ARBA00022692"/>
    </source>
</evidence>
<dbReference type="GO" id="GO:0000166">
    <property type="term" value="F:nucleotide binding"/>
    <property type="evidence" value="ECO:0007669"/>
    <property type="project" value="InterPro"/>
</dbReference>
<feature type="transmembrane region" description="Helical" evidence="5">
    <location>
        <begin position="63"/>
        <end position="83"/>
    </location>
</feature>
<dbReference type="Gene3D" id="1.10.150.80">
    <property type="entry name" value="HRDC domain"/>
    <property type="match status" value="1"/>
</dbReference>
<sequence>MFTIFAAGVVCFGIAYYVQGVVTRERGPVFVTSFSPLIMIITAVLGTIVLAEQIHLGRFVAAHLIAIIHLCTIASNTVVVAFYDLIFNLAHLLTSASNAVVAAFSKLLQFGFTISVNDPKVRNLLLGGQRIIWRFPSSIKASKLAKYEFTPTKGSLTSGKQNSHKIDTPAQPQTQVDMNLSAKLYSVLQLLRATILGESGDNVLAHHLMSKKVLRTKEELLELNGMSKAKVSNYGDQILETIENTINEYYKLDKSSNGSADSAKRRRDANGGLDRNLKDDDELTKKIKFVELTVMMSMNNENVGMICSKFVEHL</sequence>
<evidence type="ECO:0000313" key="6">
    <source>
        <dbReference type="EMBL" id="RYR48692.1"/>
    </source>
</evidence>
<feature type="region of interest" description="Disordered" evidence="4">
    <location>
        <begin position="253"/>
        <end position="277"/>
    </location>
</feature>
<dbReference type="InterPro" id="IPR030184">
    <property type="entry name" value="WAT1-related"/>
</dbReference>
<evidence type="ECO:0000313" key="7">
    <source>
        <dbReference type="Proteomes" id="UP000289738"/>
    </source>
</evidence>
<gene>
    <name evidence="6" type="ORF">Ahy_A07g034752</name>
</gene>
<dbReference type="AlphaFoldDB" id="A0A445CCL5"/>
<dbReference type="PANTHER" id="PTHR31218">
    <property type="entry name" value="WAT1-RELATED PROTEIN"/>
    <property type="match status" value="1"/>
</dbReference>
<dbReference type="STRING" id="3818.A0A445CCL5"/>
<keyword evidence="1 5" id="KW-0812">Transmembrane</keyword>
<reference evidence="6 7" key="1">
    <citation type="submission" date="2019-01" db="EMBL/GenBank/DDBJ databases">
        <title>Sequencing of cultivated peanut Arachis hypogaea provides insights into genome evolution and oil improvement.</title>
        <authorList>
            <person name="Chen X."/>
        </authorList>
    </citation>
    <scope>NUCLEOTIDE SEQUENCE [LARGE SCALE GENOMIC DNA]</scope>
    <source>
        <strain evidence="7">cv. Fuhuasheng</strain>
        <tissue evidence="6">Leaves</tissue>
    </source>
</reference>
<dbReference type="InterPro" id="IPR010997">
    <property type="entry name" value="HRDC-like_sf"/>
</dbReference>
<evidence type="ECO:0000256" key="2">
    <source>
        <dbReference type="ARBA" id="ARBA00022989"/>
    </source>
</evidence>
<keyword evidence="3 5" id="KW-0472">Membrane</keyword>
<feature type="transmembrane region" description="Helical" evidence="5">
    <location>
        <begin position="30"/>
        <end position="51"/>
    </location>
</feature>
<feature type="transmembrane region" description="Helical" evidence="5">
    <location>
        <begin position="89"/>
        <end position="108"/>
    </location>
</feature>
<name>A0A445CCL5_ARAHY</name>
<evidence type="ECO:0000256" key="4">
    <source>
        <dbReference type="SAM" id="MobiDB-lite"/>
    </source>
</evidence>
<dbReference type="GO" id="GO:0022857">
    <property type="term" value="F:transmembrane transporter activity"/>
    <property type="evidence" value="ECO:0007669"/>
    <property type="project" value="InterPro"/>
</dbReference>
<organism evidence="6 7">
    <name type="scientific">Arachis hypogaea</name>
    <name type="common">Peanut</name>
    <dbReference type="NCBI Taxonomy" id="3818"/>
    <lineage>
        <taxon>Eukaryota</taxon>
        <taxon>Viridiplantae</taxon>
        <taxon>Streptophyta</taxon>
        <taxon>Embryophyta</taxon>
        <taxon>Tracheophyta</taxon>
        <taxon>Spermatophyta</taxon>
        <taxon>Magnoliopsida</taxon>
        <taxon>eudicotyledons</taxon>
        <taxon>Gunneridae</taxon>
        <taxon>Pentapetalae</taxon>
        <taxon>rosids</taxon>
        <taxon>fabids</taxon>
        <taxon>Fabales</taxon>
        <taxon>Fabaceae</taxon>
        <taxon>Papilionoideae</taxon>
        <taxon>50 kb inversion clade</taxon>
        <taxon>dalbergioids sensu lato</taxon>
        <taxon>Dalbergieae</taxon>
        <taxon>Pterocarpus clade</taxon>
        <taxon>Arachis</taxon>
    </lineage>
</organism>